<dbReference type="STRING" id="1469948.GCA_000732725_03977"/>
<reference evidence="2 3" key="1">
    <citation type="submission" date="2019-03" db="EMBL/GenBank/DDBJ databases">
        <title>Genomic Encyclopedia of Type Strains, Phase IV (KMG-IV): sequencing the most valuable type-strain genomes for metagenomic binning, comparative biology and taxonomic classification.</title>
        <authorList>
            <person name="Goeker M."/>
        </authorList>
    </citation>
    <scope>NUCLEOTIDE SEQUENCE [LARGE SCALE GENOMIC DNA]</scope>
    <source>
        <strain evidence="2 3">DSM 100556</strain>
    </source>
</reference>
<keyword evidence="2" id="KW-0808">Transferase</keyword>
<dbReference type="SUPFAM" id="SSF48452">
    <property type="entry name" value="TPR-like"/>
    <property type="match status" value="1"/>
</dbReference>
<proteinExistence type="predicted"/>
<comment type="caution">
    <text evidence="2">The sequence shown here is derived from an EMBL/GenBank/DDBJ whole genome shotgun (WGS) entry which is preliminary data.</text>
</comment>
<dbReference type="InterPro" id="IPR001173">
    <property type="entry name" value="Glyco_trans_2-like"/>
</dbReference>
<protein>
    <submittedName>
        <fullName evidence="2">Glycosyl transferase family 2</fullName>
    </submittedName>
</protein>
<dbReference type="InterPro" id="IPR029044">
    <property type="entry name" value="Nucleotide-diphossugar_trans"/>
</dbReference>
<keyword evidence="3" id="KW-1185">Reference proteome</keyword>
<dbReference type="SUPFAM" id="SSF53448">
    <property type="entry name" value="Nucleotide-diphospho-sugar transferases"/>
    <property type="match status" value="1"/>
</dbReference>
<evidence type="ECO:0000313" key="3">
    <source>
        <dbReference type="Proteomes" id="UP000295718"/>
    </source>
</evidence>
<dbReference type="PANTHER" id="PTHR43630:SF2">
    <property type="entry name" value="GLYCOSYLTRANSFERASE"/>
    <property type="match status" value="1"/>
</dbReference>
<dbReference type="RefSeq" id="WP_031392596.1">
    <property type="nucleotide sequence ID" value="NZ_JPNB01000003.1"/>
</dbReference>
<dbReference type="GO" id="GO:0016740">
    <property type="term" value="F:transferase activity"/>
    <property type="evidence" value="ECO:0007669"/>
    <property type="project" value="UniProtKB-KW"/>
</dbReference>
<accession>A0A4R1QRM6</accession>
<evidence type="ECO:0000313" key="2">
    <source>
        <dbReference type="EMBL" id="TCL55025.1"/>
    </source>
</evidence>
<name>A0A4R1QRM6_9FIRM</name>
<dbReference type="OrthoDB" id="9815923at2"/>
<dbReference type="Gene3D" id="1.25.40.10">
    <property type="entry name" value="Tetratricopeptide repeat domain"/>
    <property type="match status" value="2"/>
</dbReference>
<dbReference type="CDD" id="cd02511">
    <property type="entry name" value="Beta4Glucosyltransferase"/>
    <property type="match status" value="1"/>
</dbReference>
<dbReference type="EMBL" id="SLUO01000017">
    <property type="protein sequence ID" value="TCL55025.1"/>
    <property type="molecule type" value="Genomic_DNA"/>
</dbReference>
<sequence length="368" mass="42564">MITISLCMIVKNEEKVLERCLNSVKNLVDEIIIADTGSTDRTKEIAGRFTKKVYDFPWIDDFSAARNFAYDKATKEYILWLDADDIILPEDAVKFKNLKKTLSQDIDIVMMLYNIGFDPQGKVTFSYYRERLSKNLPHFRWSEPVHECLQIGGNIINSDIGITHAKPTGARSSRNLEIYENLLSKGTKLSPRGTYYYARELKDNGRFEDAIDAFEQFLDSGLGWVEDNIAACGELAKCYREQGDSNRAFRAMLRSFQYDTPRGELCCQIGYHFKEQKEYKKAAFWFNLVLTLESPQGSWGFHQEDFWGYIPCIECVVCYDHLGEYEKAERYNDMAAGFKPDSPSVLYNKKYFENRKKTDISSPLEGRI</sequence>
<dbReference type="InterPro" id="IPR011990">
    <property type="entry name" value="TPR-like_helical_dom_sf"/>
</dbReference>
<evidence type="ECO:0000259" key="1">
    <source>
        <dbReference type="Pfam" id="PF00535"/>
    </source>
</evidence>
<gene>
    <name evidence="2" type="ORF">EDD76_11760</name>
</gene>
<dbReference type="Proteomes" id="UP000295718">
    <property type="component" value="Unassembled WGS sequence"/>
</dbReference>
<dbReference type="Pfam" id="PF00535">
    <property type="entry name" value="Glycos_transf_2"/>
    <property type="match status" value="1"/>
</dbReference>
<feature type="domain" description="Glycosyltransferase 2-like" evidence="1">
    <location>
        <begin position="5"/>
        <end position="92"/>
    </location>
</feature>
<dbReference type="AlphaFoldDB" id="A0A4R1QRM6"/>
<dbReference type="Gene3D" id="3.90.550.10">
    <property type="entry name" value="Spore Coat Polysaccharide Biosynthesis Protein SpsA, Chain A"/>
    <property type="match status" value="1"/>
</dbReference>
<organism evidence="2 3">
    <name type="scientific">Kineothrix alysoides</name>
    <dbReference type="NCBI Taxonomy" id="1469948"/>
    <lineage>
        <taxon>Bacteria</taxon>
        <taxon>Bacillati</taxon>
        <taxon>Bacillota</taxon>
        <taxon>Clostridia</taxon>
        <taxon>Lachnospirales</taxon>
        <taxon>Lachnospiraceae</taxon>
        <taxon>Kineothrix</taxon>
    </lineage>
</organism>
<dbReference type="PANTHER" id="PTHR43630">
    <property type="entry name" value="POLY-BETA-1,6-N-ACETYL-D-GLUCOSAMINE SYNTHASE"/>
    <property type="match status" value="1"/>
</dbReference>